<keyword evidence="6" id="KW-1185">Reference proteome</keyword>
<dbReference type="InterPro" id="IPR009057">
    <property type="entry name" value="Homeodomain-like_sf"/>
</dbReference>
<dbReference type="EMBL" id="VFRA01000001">
    <property type="protein sequence ID" value="TQO20066.1"/>
    <property type="molecule type" value="Genomic_DNA"/>
</dbReference>
<evidence type="ECO:0000256" key="1">
    <source>
        <dbReference type="ARBA" id="ARBA00023015"/>
    </source>
</evidence>
<reference evidence="5 6" key="1">
    <citation type="submission" date="2019-06" db="EMBL/GenBank/DDBJ databases">
        <title>Sequencing the genomes of 1000 actinobacteria strains.</title>
        <authorList>
            <person name="Klenk H.-P."/>
        </authorList>
    </citation>
    <scope>NUCLEOTIDE SEQUENCE [LARGE SCALE GENOMIC DNA]</scope>
    <source>
        <strain evidence="5 6">DSM 21947</strain>
    </source>
</reference>
<dbReference type="PROSITE" id="PS00041">
    <property type="entry name" value="HTH_ARAC_FAMILY_1"/>
    <property type="match status" value="1"/>
</dbReference>
<dbReference type="InterPro" id="IPR018062">
    <property type="entry name" value="HTH_AraC-typ_CS"/>
</dbReference>
<keyword evidence="1" id="KW-0805">Transcription regulation</keyword>
<keyword evidence="3" id="KW-0804">Transcription</keyword>
<evidence type="ECO:0000256" key="3">
    <source>
        <dbReference type="ARBA" id="ARBA00023163"/>
    </source>
</evidence>
<dbReference type="Gene3D" id="1.10.10.60">
    <property type="entry name" value="Homeodomain-like"/>
    <property type="match status" value="1"/>
</dbReference>
<dbReference type="InterPro" id="IPR035965">
    <property type="entry name" value="PAS-like_dom_sf"/>
</dbReference>
<dbReference type="SMART" id="SM00342">
    <property type="entry name" value="HTH_ARAC"/>
    <property type="match status" value="1"/>
</dbReference>
<proteinExistence type="predicted"/>
<dbReference type="AlphaFoldDB" id="A0A8H2K9D1"/>
<keyword evidence="2" id="KW-0238">DNA-binding</keyword>
<dbReference type="SUPFAM" id="SSF55785">
    <property type="entry name" value="PYP-like sensor domain (PAS domain)"/>
    <property type="match status" value="1"/>
</dbReference>
<evidence type="ECO:0000256" key="2">
    <source>
        <dbReference type="ARBA" id="ARBA00023125"/>
    </source>
</evidence>
<dbReference type="GO" id="GO:0003700">
    <property type="term" value="F:DNA-binding transcription factor activity"/>
    <property type="evidence" value="ECO:0007669"/>
    <property type="project" value="InterPro"/>
</dbReference>
<organism evidence="5 6">
    <name type="scientific">Rhodoglobus vestalii</name>
    <dbReference type="NCBI Taxonomy" id="193384"/>
    <lineage>
        <taxon>Bacteria</taxon>
        <taxon>Bacillati</taxon>
        <taxon>Actinomycetota</taxon>
        <taxon>Actinomycetes</taxon>
        <taxon>Micrococcales</taxon>
        <taxon>Microbacteriaceae</taxon>
        <taxon>Rhodoglobus</taxon>
    </lineage>
</organism>
<dbReference type="Pfam" id="PF12833">
    <property type="entry name" value="HTH_18"/>
    <property type="match status" value="1"/>
</dbReference>
<dbReference type="PANTHER" id="PTHR43280:SF28">
    <property type="entry name" value="HTH-TYPE TRANSCRIPTIONAL ACTIVATOR RHAS"/>
    <property type="match status" value="1"/>
</dbReference>
<evidence type="ECO:0000313" key="6">
    <source>
        <dbReference type="Proteomes" id="UP000316560"/>
    </source>
</evidence>
<protein>
    <submittedName>
        <fullName evidence="5">Helix-turn-helix protein</fullName>
    </submittedName>
</protein>
<comment type="caution">
    <text evidence="5">The sequence shown here is derived from an EMBL/GenBank/DDBJ whole genome shotgun (WGS) entry which is preliminary data.</text>
</comment>
<dbReference type="Proteomes" id="UP000316560">
    <property type="component" value="Unassembled WGS sequence"/>
</dbReference>
<dbReference type="PROSITE" id="PS01124">
    <property type="entry name" value="HTH_ARAC_FAMILY_2"/>
    <property type="match status" value="1"/>
</dbReference>
<name>A0A8H2K9D1_9MICO</name>
<sequence>MGFFPKNNHPAMFRRTPHKKMPSCHFVEVSVGPCQNGVMNVNADEKMASFGLSLSQTVASVATRLNSRHHGVVVCAQDGQLLFVNDQVAAMVEAKGSYLPPSHWTSHYGLGSPQGNYRDIREAPVLAALEQGSIESVVMRTRSGSETQLLRVWAQAITGDHGDVLGSIAVLYPHNQSSRIHAPAMGARVAVQNSHDSTLTSAILHAAEDYAEIVLDRFMSASPVQQVHALIRHRFSEPWTLKTIADTVSFDPGYLTTLYGSQTGTTVMADLTRVRMDHAHNLIENTTLTVSEVAFRVGLVDLSHFSRTFRHAFGYSPRVLRSHKER</sequence>
<evidence type="ECO:0000259" key="4">
    <source>
        <dbReference type="PROSITE" id="PS01124"/>
    </source>
</evidence>
<dbReference type="PANTHER" id="PTHR43280">
    <property type="entry name" value="ARAC-FAMILY TRANSCRIPTIONAL REGULATOR"/>
    <property type="match status" value="1"/>
</dbReference>
<dbReference type="SUPFAM" id="SSF46689">
    <property type="entry name" value="Homeodomain-like"/>
    <property type="match status" value="1"/>
</dbReference>
<dbReference type="GO" id="GO:0043565">
    <property type="term" value="F:sequence-specific DNA binding"/>
    <property type="evidence" value="ECO:0007669"/>
    <property type="project" value="InterPro"/>
</dbReference>
<evidence type="ECO:0000313" key="5">
    <source>
        <dbReference type="EMBL" id="TQO20066.1"/>
    </source>
</evidence>
<gene>
    <name evidence="5" type="ORF">FB472_1676</name>
</gene>
<accession>A0A8H2K9D1</accession>
<dbReference type="InterPro" id="IPR018060">
    <property type="entry name" value="HTH_AraC"/>
</dbReference>
<feature type="domain" description="HTH araC/xylS-type" evidence="4">
    <location>
        <begin position="225"/>
        <end position="323"/>
    </location>
</feature>